<sequence length="52" mass="5977">MHLHRKVSLEGWVTGVRGPSFEVRKGAHLRMTVVRVDTQNRALIARAIVRDR</sequence>
<reference evidence="1 2" key="1">
    <citation type="journal article" date="2015" name="Stand. Genomic Sci.">
        <title>Genomic Encyclopedia of Bacterial and Archaeal Type Strains, Phase III: the genomes of soil and plant-associated and newly described type strains.</title>
        <authorList>
            <person name="Whitman W.B."/>
            <person name="Woyke T."/>
            <person name="Klenk H.P."/>
            <person name="Zhou Y."/>
            <person name="Lilburn T.G."/>
            <person name="Beck B.J."/>
            <person name="De Vos P."/>
            <person name="Vandamme P."/>
            <person name="Eisen J.A."/>
            <person name="Garrity G."/>
            <person name="Hugenholtz P."/>
            <person name="Kyrpides N.C."/>
        </authorList>
    </citation>
    <scope>NUCLEOTIDE SEQUENCE [LARGE SCALE GENOMIC DNA]</scope>
    <source>
        <strain evidence="1 2">CGMCC 1.10948</strain>
    </source>
</reference>
<evidence type="ECO:0000313" key="2">
    <source>
        <dbReference type="Proteomes" id="UP000316291"/>
    </source>
</evidence>
<dbReference type="AlphaFoldDB" id="A0A562R457"/>
<protein>
    <submittedName>
        <fullName evidence="1">Uncharacterized protein</fullName>
    </submittedName>
</protein>
<proteinExistence type="predicted"/>
<comment type="caution">
    <text evidence="1">The sequence shown here is derived from an EMBL/GenBank/DDBJ whole genome shotgun (WGS) entry which is preliminary data.</text>
</comment>
<dbReference type="Proteomes" id="UP000316291">
    <property type="component" value="Unassembled WGS sequence"/>
</dbReference>
<accession>A0A562R457</accession>
<organism evidence="1 2">
    <name type="scientific">Bradyrhizobium huanghuaihaiense</name>
    <dbReference type="NCBI Taxonomy" id="990078"/>
    <lineage>
        <taxon>Bacteria</taxon>
        <taxon>Pseudomonadati</taxon>
        <taxon>Pseudomonadota</taxon>
        <taxon>Alphaproteobacteria</taxon>
        <taxon>Hyphomicrobiales</taxon>
        <taxon>Nitrobacteraceae</taxon>
        <taxon>Bradyrhizobium</taxon>
    </lineage>
</organism>
<name>A0A562R457_9BRAD</name>
<evidence type="ECO:0000313" key="1">
    <source>
        <dbReference type="EMBL" id="TWI63839.1"/>
    </source>
</evidence>
<dbReference type="EMBL" id="VLLA01000019">
    <property type="protein sequence ID" value="TWI63839.1"/>
    <property type="molecule type" value="Genomic_DNA"/>
</dbReference>
<gene>
    <name evidence="1" type="ORF">IQ16_06149</name>
</gene>
<keyword evidence="2" id="KW-1185">Reference proteome</keyword>